<name>A0ABU3VCV5_9RHOB</name>
<sequence length="162" mass="17125">MSFKPKLLAAAALLTLTGTAWADDTVANITVTDPYARSSMASSATGAAFMTLKNDTDQDDRLVAVTSDVAERVELHTHVEDANGVMKMREVEGGFEVAAGDTHALKRGGDHVMFLGLKQPLSDGDIIPLTLTFEKAGDVVIEVPVDLQRKPAGGGMSHSKSD</sequence>
<dbReference type="PANTHER" id="PTHR36302:SF1">
    <property type="entry name" value="COPPER CHAPERONE PCU(A)C"/>
    <property type="match status" value="1"/>
</dbReference>
<dbReference type="PANTHER" id="PTHR36302">
    <property type="entry name" value="BLR7088 PROTEIN"/>
    <property type="match status" value="1"/>
</dbReference>
<keyword evidence="1" id="KW-0732">Signal</keyword>
<dbReference type="InterPro" id="IPR036182">
    <property type="entry name" value="PCuAC_sf"/>
</dbReference>
<dbReference type="InterPro" id="IPR058248">
    <property type="entry name" value="Lxx211020-like"/>
</dbReference>
<evidence type="ECO:0000256" key="1">
    <source>
        <dbReference type="SAM" id="SignalP"/>
    </source>
</evidence>
<dbReference type="EMBL" id="JASMWN010000005">
    <property type="protein sequence ID" value="MDU9004013.1"/>
    <property type="molecule type" value="Genomic_DNA"/>
</dbReference>
<reference evidence="3" key="1">
    <citation type="submission" date="2023-05" db="EMBL/GenBank/DDBJ databases">
        <title>Sedimentitalea sp. nov. JM2-8.</title>
        <authorList>
            <person name="Huang J."/>
        </authorList>
    </citation>
    <scope>NUCLEOTIDE SEQUENCE [LARGE SCALE GENOMIC DNA]</scope>
    <source>
        <strain evidence="3">KHS03</strain>
    </source>
</reference>
<dbReference type="InterPro" id="IPR007410">
    <property type="entry name" value="LpqE-like"/>
</dbReference>
<dbReference type="Pfam" id="PF04314">
    <property type="entry name" value="PCuAC"/>
    <property type="match status" value="1"/>
</dbReference>
<organism evidence="2 3">
    <name type="scientific">Sedimentitalea todarodis</name>
    <dbReference type="NCBI Taxonomy" id="1631240"/>
    <lineage>
        <taxon>Bacteria</taxon>
        <taxon>Pseudomonadati</taxon>
        <taxon>Pseudomonadota</taxon>
        <taxon>Alphaproteobacteria</taxon>
        <taxon>Rhodobacterales</taxon>
        <taxon>Paracoccaceae</taxon>
        <taxon>Sedimentitalea</taxon>
    </lineage>
</organism>
<evidence type="ECO:0000313" key="2">
    <source>
        <dbReference type="EMBL" id="MDU9004013.1"/>
    </source>
</evidence>
<dbReference type="SUPFAM" id="SSF110087">
    <property type="entry name" value="DR1885-like metal-binding protein"/>
    <property type="match status" value="1"/>
</dbReference>
<feature type="signal peptide" evidence="1">
    <location>
        <begin position="1"/>
        <end position="22"/>
    </location>
</feature>
<dbReference type="Gene3D" id="2.60.40.1890">
    <property type="entry name" value="PCu(A)C copper chaperone"/>
    <property type="match status" value="1"/>
</dbReference>
<dbReference type="RefSeq" id="WP_316775333.1">
    <property type="nucleotide sequence ID" value="NZ_JASMWN010000005.1"/>
</dbReference>
<protein>
    <submittedName>
        <fullName evidence="2">Copper chaperone PCu(A)C</fullName>
    </submittedName>
</protein>
<evidence type="ECO:0000313" key="3">
    <source>
        <dbReference type="Proteomes" id="UP001255416"/>
    </source>
</evidence>
<feature type="chain" id="PRO_5047179916" evidence="1">
    <location>
        <begin position="23"/>
        <end position="162"/>
    </location>
</feature>
<gene>
    <name evidence="2" type="ORF">QO231_09115</name>
</gene>
<proteinExistence type="predicted"/>
<accession>A0ABU3VCV5</accession>
<dbReference type="Proteomes" id="UP001255416">
    <property type="component" value="Unassembled WGS sequence"/>
</dbReference>
<keyword evidence="3" id="KW-1185">Reference proteome</keyword>
<comment type="caution">
    <text evidence="2">The sequence shown here is derived from an EMBL/GenBank/DDBJ whole genome shotgun (WGS) entry which is preliminary data.</text>
</comment>